<evidence type="ECO:0000313" key="1">
    <source>
        <dbReference type="EMBL" id="EEH53216.1"/>
    </source>
</evidence>
<name>C1N3M1_MICPC</name>
<proteinExistence type="predicted"/>
<gene>
    <name evidence="1" type="ORF">MICPUCDRAFT_52225</name>
</gene>
<dbReference type="GeneID" id="9688080"/>
<dbReference type="AlphaFoldDB" id="C1N3M1"/>
<sequence>MGAMLCRRRAREDAVAEQMDAARAGDAAAARLVALRLGPRSRLGLDHAFLAVKLGDASTTRELALLLARDARRVGAPDADDGVVLTRMSRTLLARAAEFGDADAAWRLGDVRAAARAGHVKALETRHPGLTHLCHPLVCECARLRHDGAFGMPPGSGRT</sequence>
<evidence type="ECO:0000313" key="2">
    <source>
        <dbReference type="Proteomes" id="UP000001876"/>
    </source>
</evidence>
<keyword evidence="2" id="KW-1185">Reference proteome</keyword>
<dbReference type="Proteomes" id="UP000001876">
    <property type="component" value="Unassembled WGS sequence"/>
</dbReference>
<protein>
    <submittedName>
        <fullName evidence="1">Predicted protein</fullName>
    </submittedName>
</protein>
<accession>C1N3M1</accession>
<dbReference type="EMBL" id="GG663746">
    <property type="protein sequence ID" value="EEH53216.1"/>
    <property type="molecule type" value="Genomic_DNA"/>
</dbReference>
<reference evidence="1 2" key="1">
    <citation type="journal article" date="2009" name="Science">
        <title>Green evolution and dynamic adaptations revealed by genomes of the marine picoeukaryotes Micromonas.</title>
        <authorList>
            <person name="Worden A.Z."/>
            <person name="Lee J.H."/>
            <person name="Mock T."/>
            <person name="Rouze P."/>
            <person name="Simmons M.P."/>
            <person name="Aerts A.L."/>
            <person name="Allen A.E."/>
            <person name="Cuvelier M.L."/>
            <person name="Derelle E."/>
            <person name="Everett M.V."/>
            <person name="Foulon E."/>
            <person name="Grimwood J."/>
            <person name="Gundlach H."/>
            <person name="Henrissat B."/>
            <person name="Napoli C."/>
            <person name="McDonald S.M."/>
            <person name="Parker M.S."/>
            <person name="Rombauts S."/>
            <person name="Salamov A."/>
            <person name="Von Dassow P."/>
            <person name="Badger J.H."/>
            <person name="Coutinho P.M."/>
            <person name="Demir E."/>
            <person name="Dubchak I."/>
            <person name="Gentemann C."/>
            <person name="Eikrem W."/>
            <person name="Gready J.E."/>
            <person name="John U."/>
            <person name="Lanier W."/>
            <person name="Lindquist E.A."/>
            <person name="Lucas S."/>
            <person name="Mayer K.F."/>
            <person name="Moreau H."/>
            <person name="Not F."/>
            <person name="Otillar R."/>
            <person name="Panaud O."/>
            <person name="Pangilinan J."/>
            <person name="Paulsen I."/>
            <person name="Piegu B."/>
            <person name="Poliakov A."/>
            <person name="Robbens S."/>
            <person name="Schmutz J."/>
            <person name="Toulza E."/>
            <person name="Wyss T."/>
            <person name="Zelensky A."/>
            <person name="Zhou K."/>
            <person name="Armbrust E.V."/>
            <person name="Bhattacharya D."/>
            <person name="Goodenough U.W."/>
            <person name="Van de Peer Y."/>
            <person name="Grigoriev I.V."/>
        </authorList>
    </citation>
    <scope>NUCLEOTIDE SEQUENCE [LARGE SCALE GENOMIC DNA]</scope>
    <source>
        <strain evidence="1 2">CCMP1545</strain>
    </source>
</reference>
<dbReference type="RefSeq" id="XP_003062397.1">
    <property type="nucleotide sequence ID" value="XM_003062351.1"/>
</dbReference>
<organism evidence="2">
    <name type="scientific">Micromonas pusilla (strain CCMP1545)</name>
    <name type="common">Picoplanktonic green alga</name>
    <dbReference type="NCBI Taxonomy" id="564608"/>
    <lineage>
        <taxon>Eukaryota</taxon>
        <taxon>Viridiplantae</taxon>
        <taxon>Chlorophyta</taxon>
        <taxon>Mamiellophyceae</taxon>
        <taxon>Mamiellales</taxon>
        <taxon>Mamiellaceae</taxon>
        <taxon>Micromonas</taxon>
    </lineage>
</organism>
<dbReference type="KEGG" id="mpp:MICPUCDRAFT_52225"/>